<dbReference type="PANTHER" id="PTHR43734:SF7">
    <property type="entry name" value="4,4'-DIAPONEUROSPORENE OXYGENASE"/>
    <property type="match status" value="1"/>
</dbReference>
<keyword evidence="4 5" id="KW-0560">Oxidoreductase</keyword>
<evidence type="ECO:0000256" key="3">
    <source>
        <dbReference type="ARBA" id="ARBA00022643"/>
    </source>
</evidence>
<comment type="subunit">
    <text evidence="5">Composed of a catalytic GlpA/B dimer and of membrane bound GlpC.</text>
</comment>
<gene>
    <name evidence="5 7" type="primary">glpB</name>
    <name evidence="7" type="ORF">Xsto_02172</name>
</gene>
<feature type="domain" description="FAD-dependent oxidoreductase 2 FAD-binding" evidence="6">
    <location>
        <begin position="4"/>
        <end position="403"/>
    </location>
</feature>
<dbReference type="InterPro" id="IPR003953">
    <property type="entry name" value="FAD-dep_OxRdtase_2_FAD-bd"/>
</dbReference>
<keyword evidence="8" id="KW-1185">Reference proteome</keyword>
<dbReference type="PANTHER" id="PTHR43734">
    <property type="entry name" value="PHYTOENE DESATURASE"/>
    <property type="match status" value="1"/>
</dbReference>
<dbReference type="Gene3D" id="3.50.50.60">
    <property type="entry name" value="FAD/NAD(P)-binding domain"/>
    <property type="match status" value="1"/>
</dbReference>
<comment type="similarity">
    <text evidence="1">Belongs to the carotenoid/retinoid oxidoreductase family.</text>
</comment>
<dbReference type="EC" id="1.1.5.3" evidence="5"/>
<comment type="function">
    <text evidence="5">Conversion of glycerol 3-phosphate to dihydroxyacetone. Uses fumarate or nitrate as electron acceptor.</text>
</comment>
<dbReference type="NCBIfam" id="NF003718">
    <property type="entry name" value="PRK05329.1-1"/>
    <property type="match status" value="1"/>
</dbReference>
<dbReference type="Proteomes" id="UP000222366">
    <property type="component" value="Unassembled WGS sequence"/>
</dbReference>
<evidence type="ECO:0000256" key="4">
    <source>
        <dbReference type="ARBA" id="ARBA00023002"/>
    </source>
</evidence>
<reference evidence="7 8" key="1">
    <citation type="journal article" date="2017" name="Nat. Microbiol.">
        <title>Natural product diversity associated with the nematode symbionts Photorhabdus and Xenorhabdus.</title>
        <authorList>
            <person name="Tobias N.J."/>
            <person name="Wolff H."/>
            <person name="Djahanschiri B."/>
            <person name="Grundmann F."/>
            <person name="Kronenwerth M."/>
            <person name="Shi Y.M."/>
            <person name="Simonyi S."/>
            <person name="Grun P."/>
            <person name="Shapiro-Ilan D."/>
            <person name="Pidot S.J."/>
            <person name="Stinear T.P."/>
            <person name="Ebersberger I."/>
            <person name="Bode H.B."/>
        </authorList>
    </citation>
    <scope>NUCLEOTIDE SEQUENCE [LARGE SCALE GENOMIC DNA]</scope>
    <source>
        <strain evidence="7 8">DSM 17904</strain>
    </source>
</reference>
<dbReference type="GO" id="GO:0019563">
    <property type="term" value="P:glycerol catabolic process"/>
    <property type="evidence" value="ECO:0007669"/>
    <property type="project" value="UniProtKB-UniRule"/>
</dbReference>
<organism evidence="7 8">
    <name type="scientific">Xenorhabdus stockiae</name>
    <dbReference type="NCBI Taxonomy" id="351614"/>
    <lineage>
        <taxon>Bacteria</taxon>
        <taxon>Pseudomonadati</taxon>
        <taxon>Pseudomonadota</taxon>
        <taxon>Gammaproteobacteria</taxon>
        <taxon>Enterobacterales</taxon>
        <taxon>Morganellaceae</taxon>
        <taxon>Xenorhabdus</taxon>
    </lineage>
</organism>
<evidence type="ECO:0000256" key="2">
    <source>
        <dbReference type="ARBA" id="ARBA00022630"/>
    </source>
</evidence>
<dbReference type="InterPro" id="IPR036188">
    <property type="entry name" value="FAD/NAD-bd_sf"/>
</dbReference>
<dbReference type="RefSeq" id="WP_099125047.1">
    <property type="nucleotide sequence ID" value="NZ_CAWNRH010000079.1"/>
</dbReference>
<dbReference type="PIRSF" id="PIRSF000141">
    <property type="entry name" value="Anaerobic_G3P_dh"/>
    <property type="match status" value="1"/>
</dbReference>
<sequence>MKFDTVIIGSGLAGLASGIRLAEAGKSCAIVSSGQSSLYFSSGSMDFLARLPDGSEVTHPLHALSELTRQAPHHPYSRIGEKKVASLAYQAEKLIRDSGLVMTGSASQNHYRVTPVGRQRMTWLSPARVPVRELERPFKWESVVVIGIAGFLDFQPGIVASALQRQGVKASAQEIHLPFLDRLRDNPSEFRSVNIAHLLDLPQSLTLIAEEISRLAQGYEAVFLPACIGLETDQVVQALQIQVQKPVYLLPTLPPSLLGIREDQLLHTRFRHFGGVIMTGDTVNGVEMAENHITGLYTRNHGDIPLRASHVILATGSFFSNGLKAQFDRVYEPLLDLDLLAYSSREQWTRQNVFTPQPYLKFGVTTDEYLRPLKSGQVVKNLYAAGAVLGGYDPLFEGCGAGVSLLSALFVAEQIITGQRVTKQRIPEIAQ</sequence>
<dbReference type="NCBIfam" id="TIGR03378">
    <property type="entry name" value="glycerol3P_GlpB"/>
    <property type="match status" value="1"/>
</dbReference>
<comment type="cofactor">
    <cofactor evidence="5">
        <name>FMN</name>
        <dbReference type="ChEBI" id="CHEBI:58210"/>
    </cofactor>
</comment>
<comment type="pathway">
    <text evidence="5">Polyol metabolism; glycerol degradation via glycerol kinase pathway; glycerone phosphate from sn-glycerol 3-phosphate (anaerobic route): step 1/1.</text>
</comment>
<protein>
    <recommendedName>
        <fullName evidence="5">Anaerobic glycerol-3-phosphate dehydrogenase subunit B</fullName>
        <shortName evidence="5">Anaerobic G-3-P dehydrogenase subunit B</shortName>
        <shortName evidence="5">Anaerobic G3Pdhase B</shortName>
        <ecNumber evidence="5">1.1.5.3</ecNumber>
    </recommendedName>
</protein>
<dbReference type="EMBL" id="NJAJ01000017">
    <property type="protein sequence ID" value="PHM65374.1"/>
    <property type="molecule type" value="Genomic_DNA"/>
</dbReference>
<dbReference type="NCBIfam" id="NF003720">
    <property type="entry name" value="PRK05329.1-3"/>
    <property type="match status" value="1"/>
</dbReference>
<dbReference type="GO" id="GO:0004368">
    <property type="term" value="F:glycerol-3-phosphate dehydrogenase (quinone) activity"/>
    <property type="evidence" value="ECO:0007669"/>
    <property type="project" value="UniProtKB-UniRule"/>
</dbReference>
<evidence type="ECO:0000256" key="1">
    <source>
        <dbReference type="ARBA" id="ARBA00006046"/>
    </source>
</evidence>
<comment type="caution">
    <text evidence="7">The sequence shown here is derived from an EMBL/GenBank/DDBJ whole genome shotgun (WGS) entry which is preliminary data.</text>
</comment>
<keyword evidence="2 5" id="KW-0285">Flavoprotein</keyword>
<evidence type="ECO:0000313" key="8">
    <source>
        <dbReference type="Proteomes" id="UP000222366"/>
    </source>
</evidence>
<keyword evidence="3 5" id="KW-0288">FMN</keyword>
<dbReference type="InterPro" id="IPR009158">
    <property type="entry name" value="G3P_DH_GlpB_su"/>
</dbReference>
<accession>A0A2D0KPL4</accession>
<name>A0A2D0KPL4_9GAMM</name>
<dbReference type="NCBIfam" id="NF003721">
    <property type="entry name" value="PRK05329.1-4"/>
    <property type="match status" value="1"/>
</dbReference>
<dbReference type="SUPFAM" id="SSF51905">
    <property type="entry name" value="FAD/NAD(P)-binding domain"/>
    <property type="match status" value="1"/>
</dbReference>
<proteinExistence type="inferred from homology"/>
<dbReference type="Pfam" id="PF00890">
    <property type="entry name" value="FAD_binding_2"/>
    <property type="match status" value="1"/>
</dbReference>
<dbReference type="UniPathway" id="UPA00618">
    <property type="reaction ID" value="UER00673"/>
</dbReference>
<evidence type="ECO:0000256" key="5">
    <source>
        <dbReference type="HAMAP-Rule" id="MF_00753"/>
    </source>
</evidence>
<dbReference type="NCBIfam" id="NF003719">
    <property type="entry name" value="PRK05329.1-2"/>
    <property type="match status" value="1"/>
</dbReference>
<dbReference type="HAMAP" id="MF_00753">
    <property type="entry name" value="Glycerol3P_GlpB"/>
    <property type="match status" value="1"/>
</dbReference>
<comment type="similarity">
    <text evidence="5">Belongs to the anaerobic G-3-P dehydrogenase subunit B family.</text>
</comment>
<evidence type="ECO:0000259" key="6">
    <source>
        <dbReference type="Pfam" id="PF00890"/>
    </source>
</evidence>
<evidence type="ECO:0000313" key="7">
    <source>
        <dbReference type="EMBL" id="PHM65374.1"/>
    </source>
</evidence>
<dbReference type="GO" id="GO:0009331">
    <property type="term" value="C:glycerol-3-phosphate dehydrogenase (FAD) complex"/>
    <property type="evidence" value="ECO:0007669"/>
    <property type="project" value="InterPro"/>
</dbReference>
<dbReference type="AlphaFoldDB" id="A0A2D0KPL4"/>
<comment type="catalytic activity">
    <reaction evidence="5">
        <text>a quinone + sn-glycerol 3-phosphate = dihydroxyacetone phosphate + a quinol</text>
        <dbReference type="Rhea" id="RHEA:18977"/>
        <dbReference type="ChEBI" id="CHEBI:24646"/>
        <dbReference type="ChEBI" id="CHEBI:57597"/>
        <dbReference type="ChEBI" id="CHEBI:57642"/>
        <dbReference type="ChEBI" id="CHEBI:132124"/>
        <dbReference type="EC" id="1.1.5.3"/>
    </reaction>
</comment>